<name>A0ABY7DG75_MYAAR</name>
<evidence type="ECO:0000313" key="2">
    <source>
        <dbReference type="Proteomes" id="UP001164746"/>
    </source>
</evidence>
<gene>
    <name evidence="1" type="ORF">MAR_028291</name>
</gene>
<organism evidence="1 2">
    <name type="scientific">Mya arenaria</name>
    <name type="common">Soft-shell clam</name>
    <dbReference type="NCBI Taxonomy" id="6604"/>
    <lineage>
        <taxon>Eukaryota</taxon>
        <taxon>Metazoa</taxon>
        <taxon>Spiralia</taxon>
        <taxon>Lophotrochozoa</taxon>
        <taxon>Mollusca</taxon>
        <taxon>Bivalvia</taxon>
        <taxon>Autobranchia</taxon>
        <taxon>Heteroconchia</taxon>
        <taxon>Euheterodonta</taxon>
        <taxon>Imparidentia</taxon>
        <taxon>Neoheterodontei</taxon>
        <taxon>Myida</taxon>
        <taxon>Myoidea</taxon>
        <taxon>Myidae</taxon>
        <taxon>Mya</taxon>
    </lineage>
</organism>
<proteinExistence type="predicted"/>
<reference evidence="1" key="1">
    <citation type="submission" date="2022-11" db="EMBL/GenBank/DDBJ databases">
        <title>Centuries of genome instability and evolution in soft-shell clam transmissible cancer (bioRxiv).</title>
        <authorList>
            <person name="Hart S.F.M."/>
            <person name="Yonemitsu M.A."/>
            <person name="Giersch R.M."/>
            <person name="Beal B.F."/>
            <person name="Arriagada G."/>
            <person name="Davis B.W."/>
            <person name="Ostrander E.A."/>
            <person name="Goff S.P."/>
            <person name="Metzger M.J."/>
        </authorList>
    </citation>
    <scope>NUCLEOTIDE SEQUENCE</scope>
    <source>
        <strain evidence="1">MELC-2E11</strain>
        <tissue evidence="1">Siphon/mantle</tissue>
    </source>
</reference>
<evidence type="ECO:0000313" key="1">
    <source>
        <dbReference type="EMBL" id="WAQ95601.1"/>
    </source>
</evidence>
<dbReference type="Proteomes" id="UP001164746">
    <property type="component" value="Chromosome 2"/>
</dbReference>
<protein>
    <recommendedName>
        <fullName evidence="3">Ribosomal protein L21</fullName>
    </recommendedName>
</protein>
<keyword evidence="2" id="KW-1185">Reference proteome</keyword>
<sequence>MTARKLNPFETYHRRSGKNHTARHIIVKDDTLLCEGAHRTLTGDHLSVGRRAQVESPKSGLLGHGVSQLHGVRVHIRTVKLFPESPQHI</sequence>
<dbReference type="EMBL" id="CP111013">
    <property type="protein sequence ID" value="WAQ95601.1"/>
    <property type="molecule type" value="Genomic_DNA"/>
</dbReference>
<evidence type="ECO:0008006" key="3">
    <source>
        <dbReference type="Google" id="ProtNLM"/>
    </source>
</evidence>
<accession>A0ABY7DG75</accession>